<comment type="similarity">
    <text evidence="2">Belongs to the RbfA family.</text>
</comment>
<evidence type="ECO:0000313" key="3">
    <source>
        <dbReference type="EMBL" id="PWE18316.1"/>
    </source>
</evidence>
<dbReference type="GO" id="GO:0005829">
    <property type="term" value="C:cytosol"/>
    <property type="evidence" value="ECO:0007669"/>
    <property type="project" value="TreeGrafter"/>
</dbReference>
<keyword evidence="2" id="KW-0963">Cytoplasm</keyword>
<dbReference type="Proteomes" id="UP000245168">
    <property type="component" value="Unassembled WGS sequence"/>
</dbReference>
<dbReference type="AlphaFoldDB" id="A0A2U2BWC0"/>
<organism evidence="3 4">
    <name type="scientific">Marinicauda salina</name>
    <dbReference type="NCBI Taxonomy" id="2135793"/>
    <lineage>
        <taxon>Bacteria</taxon>
        <taxon>Pseudomonadati</taxon>
        <taxon>Pseudomonadota</taxon>
        <taxon>Alphaproteobacteria</taxon>
        <taxon>Maricaulales</taxon>
        <taxon>Maricaulaceae</taxon>
        <taxon>Marinicauda</taxon>
    </lineage>
</organism>
<dbReference type="InterPro" id="IPR020053">
    <property type="entry name" value="Ribosome-bd_factorA_CS"/>
</dbReference>
<evidence type="ECO:0000256" key="2">
    <source>
        <dbReference type="HAMAP-Rule" id="MF_00003"/>
    </source>
</evidence>
<gene>
    <name evidence="2" type="primary">rbfA</name>
    <name evidence="3" type="ORF">DDZ18_01540</name>
</gene>
<sequence length="128" mass="13976">MKPQSQRQLRAGELVRRAVSDILAEGHIHDPGLAGLSVTVTEARVSPDLRHATVFIAVLGQADVRQAAGALNRAAGYIQKQLGREIDMKFTPKLNFVADESFEAAQHVDEVLARPGVQRDLDHGDEDE</sequence>
<dbReference type="NCBIfam" id="TIGR00082">
    <property type="entry name" value="rbfA"/>
    <property type="match status" value="1"/>
</dbReference>
<dbReference type="PANTHER" id="PTHR33515">
    <property type="entry name" value="RIBOSOME-BINDING FACTOR A, CHLOROPLASTIC-RELATED"/>
    <property type="match status" value="1"/>
</dbReference>
<keyword evidence="4" id="KW-1185">Reference proteome</keyword>
<keyword evidence="1 2" id="KW-0690">Ribosome biogenesis</keyword>
<dbReference type="InterPro" id="IPR000238">
    <property type="entry name" value="RbfA"/>
</dbReference>
<name>A0A2U2BWC0_9PROT</name>
<protein>
    <recommendedName>
        <fullName evidence="2">Ribosome-binding factor A</fullName>
    </recommendedName>
</protein>
<comment type="function">
    <text evidence="2">One of several proteins that assist in the late maturation steps of the functional core of the 30S ribosomal subunit. Associates with free 30S ribosomal subunits (but not with 30S subunits that are part of 70S ribosomes or polysomes). Required for efficient processing of 16S rRNA. May interact with the 5'-terminal helix region of 16S rRNA.</text>
</comment>
<dbReference type="PANTHER" id="PTHR33515:SF1">
    <property type="entry name" value="RIBOSOME-BINDING FACTOR A, CHLOROPLASTIC-RELATED"/>
    <property type="match status" value="1"/>
</dbReference>
<dbReference type="HAMAP" id="MF_00003">
    <property type="entry name" value="RbfA"/>
    <property type="match status" value="1"/>
</dbReference>
<dbReference type="NCBIfam" id="NF001802">
    <property type="entry name" value="PRK00521.2-5"/>
    <property type="match status" value="1"/>
</dbReference>
<reference evidence="4" key="1">
    <citation type="submission" date="2018-05" db="EMBL/GenBank/DDBJ databases">
        <authorList>
            <person name="Liu B.-T."/>
        </authorList>
    </citation>
    <scope>NUCLEOTIDE SEQUENCE [LARGE SCALE GENOMIC DNA]</scope>
    <source>
        <strain evidence="4">WD6-1</strain>
    </source>
</reference>
<accession>A0A2U2BWC0</accession>
<comment type="subunit">
    <text evidence="2">Monomer. Binds 30S ribosomal subunits, but not 50S ribosomal subunits or 70S ribosomes.</text>
</comment>
<dbReference type="PROSITE" id="PS01319">
    <property type="entry name" value="RBFA"/>
    <property type="match status" value="1"/>
</dbReference>
<dbReference type="EMBL" id="QEXV01000001">
    <property type="protein sequence ID" value="PWE18316.1"/>
    <property type="molecule type" value="Genomic_DNA"/>
</dbReference>
<dbReference type="Gene3D" id="3.30.300.20">
    <property type="match status" value="1"/>
</dbReference>
<evidence type="ECO:0000313" key="4">
    <source>
        <dbReference type="Proteomes" id="UP000245168"/>
    </source>
</evidence>
<dbReference type="RefSeq" id="WP_109251591.1">
    <property type="nucleotide sequence ID" value="NZ_QEXV01000001.1"/>
</dbReference>
<dbReference type="GO" id="GO:0043024">
    <property type="term" value="F:ribosomal small subunit binding"/>
    <property type="evidence" value="ECO:0007669"/>
    <property type="project" value="TreeGrafter"/>
</dbReference>
<proteinExistence type="inferred from homology"/>
<dbReference type="OrthoDB" id="9805051at2"/>
<dbReference type="GO" id="GO:0030490">
    <property type="term" value="P:maturation of SSU-rRNA"/>
    <property type="evidence" value="ECO:0007669"/>
    <property type="project" value="UniProtKB-UniRule"/>
</dbReference>
<comment type="subcellular location">
    <subcellularLocation>
        <location evidence="2">Cytoplasm</location>
    </subcellularLocation>
</comment>
<dbReference type="InterPro" id="IPR015946">
    <property type="entry name" value="KH_dom-like_a/b"/>
</dbReference>
<dbReference type="InterPro" id="IPR023799">
    <property type="entry name" value="RbfA_dom_sf"/>
</dbReference>
<dbReference type="Pfam" id="PF02033">
    <property type="entry name" value="RBFA"/>
    <property type="match status" value="1"/>
</dbReference>
<dbReference type="SUPFAM" id="SSF89919">
    <property type="entry name" value="Ribosome-binding factor A, RbfA"/>
    <property type="match status" value="1"/>
</dbReference>
<comment type="caution">
    <text evidence="3">The sequence shown here is derived from an EMBL/GenBank/DDBJ whole genome shotgun (WGS) entry which is preliminary data.</text>
</comment>
<evidence type="ECO:0000256" key="1">
    <source>
        <dbReference type="ARBA" id="ARBA00022517"/>
    </source>
</evidence>